<sequence length="384" mass="43969">MTDEFSLQWTPVHGPMRKFVFEPQLEGEYAWARIEFELCESQWREVGIEYLEEISIVSDDRNKTTPSHAQPSSERRRHPMSSLPECGEVDIETLAETIEHLQEQNRQLTERVDTLEDDLEQTKDELEGLETEKADLQETNEHLRDRLDDCEQETTRLDALTDAARKRSGVNKQRIEELQARELEKGAHLLTETVDHHEIDIDGDHLERITKDDGHTYYRLPESDDPLERSGNVALAHGDLLPIQQLSRMDEEMLRSTANALPTRLAAKLWKARTDSSVGDNPWESGCKGIKAYIKASDLKHWIRRQEPGTSETYAKKLVSRTIDAVLDLSNHRVAVRKRTERKNGLEYTERRLVLPTDAEIPGETPNVSEPEQTPETAGVHGSP</sequence>
<keyword evidence="1" id="KW-0175">Coiled coil</keyword>
<protein>
    <submittedName>
        <fullName evidence="3">Uncharacterized protein</fullName>
    </submittedName>
</protein>
<dbReference type="EMBL" id="SHMP01000004">
    <property type="protein sequence ID" value="RZV10879.1"/>
    <property type="molecule type" value="Genomic_DNA"/>
</dbReference>
<organism evidence="3 4">
    <name type="scientific">Natrinema hispanicum</name>
    <dbReference type="NCBI Taxonomy" id="392421"/>
    <lineage>
        <taxon>Archaea</taxon>
        <taxon>Methanobacteriati</taxon>
        <taxon>Methanobacteriota</taxon>
        <taxon>Stenosarchaea group</taxon>
        <taxon>Halobacteria</taxon>
        <taxon>Halobacteriales</taxon>
        <taxon>Natrialbaceae</taxon>
        <taxon>Natrinema</taxon>
    </lineage>
</organism>
<dbReference type="Gene3D" id="1.10.287.1490">
    <property type="match status" value="1"/>
</dbReference>
<comment type="caution">
    <text evidence="3">The sequence shown here is derived from an EMBL/GenBank/DDBJ whole genome shotgun (WGS) entry which is preliminary data.</text>
</comment>
<dbReference type="Proteomes" id="UP000291097">
    <property type="component" value="Unassembled WGS sequence"/>
</dbReference>
<evidence type="ECO:0000313" key="4">
    <source>
        <dbReference type="Proteomes" id="UP000291097"/>
    </source>
</evidence>
<feature type="compositionally biased region" description="Polar residues" evidence="2">
    <location>
        <begin position="366"/>
        <end position="376"/>
    </location>
</feature>
<evidence type="ECO:0000256" key="1">
    <source>
        <dbReference type="SAM" id="Coils"/>
    </source>
</evidence>
<reference evidence="3 4" key="1">
    <citation type="submission" date="2019-02" db="EMBL/GenBank/DDBJ databases">
        <title>Genomic Encyclopedia of Archaeal and Bacterial Type Strains, Phase II (KMG-II): from individual species to whole genera.</title>
        <authorList>
            <person name="Goeker M."/>
        </authorList>
    </citation>
    <scope>NUCLEOTIDE SEQUENCE [LARGE SCALE GENOMIC DNA]</scope>
    <source>
        <strain evidence="3 4">DSM 18328</strain>
    </source>
</reference>
<feature type="coiled-coil region" evidence="1">
    <location>
        <begin position="91"/>
        <end position="160"/>
    </location>
</feature>
<dbReference type="Pfam" id="PF26032">
    <property type="entry name" value="DUF8008"/>
    <property type="match status" value="1"/>
</dbReference>
<dbReference type="AlphaFoldDB" id="A0A482YDL6"/>
<accession>A0A482YDL6</accession>
<gene>
    <name evidence="3" type="ORF">BDK88_2082</name>
</gene>
<proteinExistence type="predicted"/>
<dbReference type="InterPro" id="IPR058321">
    <property type="entry name" value="DUF8008"/>
</dbReference>
<feature type="region of interest" description="Disordered" evidence="2">
    <location>
        <begin position="351"/>
        <end position="384"/>
    </location>
</feature>
<evidence type="ECO:0000256" key="2">
    <source>
        <dbReference type="SAM" id="MobiDB-lite"/>
    </source>
</evidence>
<name>A0A482YDL6_9EURY</name>
<feature type="region of interest" description="Disordered" evidence="2">
    <location>
        <begin position="61"/>
        <end position="83"/>
    </location>
</feature>
<evidence type="ECO:0000313" key="3">
    <source>
        <dbReference type="EMBL" id="RZV10879.1"/>
    </source>
</evidence>